<organism evidence="2 3">
    <name type="scientific">Epicoccum nigrum</name>
    <name type="common">Soil fungus</name>
    <name type="synonym">Epicoccum purpurascens</name>
    <dbReference type="NCBI Taxonomy" id="105696"/>
    <lineage>
        <taxon>Eukaryota</taxon>
        <taxon>Fungi</taxon>
        <taxon>Dikarya</taxon>
        <taxon>Ascomycota</taxon>
        <taxon>Pezizomycotina</taxon>
        <taxon>Dothideomycetes</taxon>
        <taxon>Pleosporomycetidae</taxon>
        <taxon>Pleosporales</taxon>
        <taxon>Pleosporineae</taxon>
        <taxon>Didymellaceae</taxon>
        <taxon>Epicoccum</taxon>
    </lineage>
</organism>
<feature type="compositionally biased region" description="Basic and acidic residues" evidence="1">
    <location>
        <begin position="27"/>
        <end position="36"/>
    </location>
</feature>
<dbReference type="InParanoid" id="A0A1Y2LWN3"/>
<evidence type="ECO:0000313" key="3">
    <source>
        <dbReference type="Proteomes" id="UP000193240"/>
    </source>
</evidence>
<dbReference type="STRING" id="105696.A0A1Y2LWN3"/>
<proteinExistence type="predicted"/>
<keyword evidence="3" id="KW-1185">Reference proteome</keyword>
<name>A0A1Y2LWN3_EPING</name>
<dbReference type="PANTHER" id="PTHR35179">
    <property type="entry name" value="PROTEIN CBG02620"/>
    <property type="match status" value="1"/>
</dbReference>
<dbReference type="EMBL" id="KZ107846">
    <property type="protein sequence ID" value="OSS48263.1"/>
    <property type="molecule type" value="Genomic_DNA"/>
</dbReference>
<dbReference type="PANTHER" id="PTHR35179:SF2">
    <property type="entry name" value="START DOMAIN-CONTAINING PROTEIN"/>
    <property type="match status" value="1"/>
</dbReference>
<evidence type="ECO:0000313" key="2">
    <source>
        <dbReference type="EMBL" id="OSS48263.1"/>
    </source>
</evidence>
<gene>
    <name evidence="2" type="ORF">B5807_07964</name>
</gene>
<dbReference type="AlphaFoldDB" id="A0A1Y2LWN3"/>
<reference evidence="2 3" key="1">
    <citation type="journal article" date="2017" name="Genome Announc.">
        <title>Genome sequence of the saprophytic ascomycete Epicoccum nigrum ICMP 19927 strain isolated from New Zealand.</title>
        <authorList>
            <person name="Fokin M."/>
            <person name="Fleetwood D."/>
            <person name="Weir B.S."/>
            <person name="Villas-Boas S.G."/>
        </authorList>
    </citation>
    <scope>NUCLEOTIDE SEQUENCE [LARGE SCALE GENOMIC DNA]</scope>
    <source>
        <strain evidence="2 3">ICMP 19927</strain>
    </source>
</reference>
<feature type="region of interest" description="Disordered" evidence="1">
    <location>
        <begin position="1"/>
        <end position="36"/>
    </location>
</feature>
<dbReference type="Proteomes" id="UP000193240">
    <property type="component" value="Unassembled WGS sequence"/>
</dbReference>
<protein>
    <recommendedName>
        <fullName evidence="4">Geranylgeranyl pyrophosphate synthetase</fullName>
    </recommendedName>
</protein>
<sequence length="453" mass="49877">MSSPYRGRGGYAPRRGRGGGWSQPFAKRQDSIKPDLQKHPLGDLIFTVRKSDLRSPRLDLTPSLHIQGCEYVTSYNWLASKDPTVVVPGQPPQWTPPKISQRLQEDSGTYYRDPNAAQYPDYPLAPAVKATLDSIGNKPINTDIFACGSTLGHLLRFTRGTDRAFRLSVQAVGKTVFLIRKESDPKELIEGRLVQYELGGLQCLVRFECDGFLDTPAQPSTPIFSVTKNVFSQMSQETLAEALFSTTASAPHVSGAGSFSVVQAGKPVPQASIFDLKTRSGRYRKEINMNDITPVLWLKQIPNFIVAYHDGSGLFQDEEIHIEDVRPLTTDFEKNNSEAIHSLVVLLQKIADLAKEDDRGLLEVYCSGNDVLEIRKQFGQGVQALPVSLRDQWEKKCDSGGLTLGVADTGHEAFLDDPSQGLYDLASDESDAGDKDFTACSADGCGYCGRCTY</sequence>
<evidence type="ECO:0000256" key="1">
    <source>
        <dbReference type="SAM" id="MobiDB-lite"/>
    </source>
</evidence>
<accession>A0A1Y2LWN3</accession>
<evidence type="ECO:0008006" key="4">
    <source>
        <dbReference type="Google" id="ProtNLM"/>
    </source>
</evidence>